<comment type="caution">
    <text evidence="2">The sequence shown here is derived from an EMBL/GenBank/DDBJ whole genome shotgun (WGS) entry which is preliminary data.</text>
</comment>
<accession>A0A0P7YC30</accession>
<evidence type="ECO:0000256" key="1">
    <source>
        <dbReference type="SAM" id="Phobius"/>
    </source>
</evidence>
<evidence type="ECO:0000313" key="2">
    <source>
        <dbReference type="EMBL" id="KPQ27837.1"/>
    </source>
</evidence>
<keyword evidence="1" id="KW-0812">Transmembrane</keyword>
<dbReference type="InterPro" id="IPR021529">
    <property type="entry name" value="DUF2798"/>
</dbReference>
<sequence>MSNHNVTRVRRLVFSLYMSGIMSLMMSGIITMINTGLTDGFLSRWGMSFLVAWAVAFPLVIVVAPLAGKLADRSIVKFTSAGKEQS</sequence>
<feature type="transmembrane region" description="Helical" evidence="1">
    <location>
        <begin position="45"/>
        <end position="67"/>
    </location>
</feature>
<feature type="transmembrane region" description="Helical" evidence="1">
    <location>
        <begin position="12"/>
        <end position="33"/>
    </location>
</feature>
<keyword evidence="1" id="KW-0472">Membrane</keyword>
<organism evidence="2 3">
    <name type="scientific">Marinobacter excellens HL-55</name>
    <dbReference type="NCBI Taxonomy" id="1305731"/>
    <lineage>
        <taxon>Bacteria</taxon>
        <taxon>Pseudomonadati</taxon>
        <taxon>Pseudomonadota</taxon>
        <taxon>Gammaproteobacteria</taxon>
        <taxon>Pseudomonadales</taxon>
        <taxon>Marinobacteraceae</taxon>
        <taxon>Marinobacter</taxon>
    </lineage>
</organism>
<keyword evidence="1" id="KW-1133">Transmembrane helix</keyword>
<dbReference type="Pfam" id="PF11391">
    <property type="entry name" value="DUF2798"/>
    <property type="match status" value="1"/>
</dbReference>
<evidence type="ECO:0008006" key="4">
    <source>
        <dbReference type="Google" id="ProtNLM"/>
    </source>
</evidence>
<name>A0A0P7YC30_9GAMM</name>
<dbReference type="AlphaFoldDB" id="A0A0P7YC30"/>
<dbReference type="PATRIC" id="fig|1305731.5.peg.1113"/>
<protein>
    <recommendedName>
        <fullName evidence="4">DUF2798 domain-containing protein</fullName>
    </recommendedName>
</protein>
<dbReference type="EMBL" id="LJZQ01000022">
    <property type="protein sequence ID" value="KPQ27837.1"/>
    <property type="molecule type" value="Genomic_DNA"/>
</dbReference>
<reference evidence="2 3" key="1">
    <citation type="submission" date="2015-09" db="EMBL/GenBank/DDBJ databases">
        <title>Identification and resolution of microdiversity through metagenomic sequencing of parallel consortia.</title>
        <authorList>
            <person name="Nelson W.C."/>
            <person name="Romine M.F."/>
            <person name="Lindemann S.R."/>
        </authorList>
    </citation>
    <scope>NUCLEOTIDE SEQUENCE [LARGE SCALE GENOMIC DNA]</scope>
    <source>
        <strain evidence="2">HL-55</strain>
    </source>
</reference>
<dbReference type="OrthoDB" id="8481133at2"/>
<gene>
    <name evidence="2" type="ORF">HLUCCX14_13185</name>
</gene>
<dbReference type="STRING" id="1305731.GCA_000934705_02008"/>
<dbReference type="Proteomes" id="UP000050416">
    <property type="component" value="Unassembled WGS sequence"/>
</dbReference>
<proteinExistence type="predicted"/>
<evidence type="ECO:0000313" key="3">
    <source>
        <dbReference type="Proteomes" id="UP000050416"/>
    </source>
</evidence>